<accession>A0AAW1NSY4</accession>
<protein>
    <submittedName>
        <fullName evidence="2">Uncharacterized protein</fullName>
    </submittedName>
</protein>
<dbReference type="Proteomes" id="UP001465755">
    <property type="component" value="Unassembled WGS sequence"/>
</dbReference>
<reference evidence="2 3" key="1">
    <citation type="journal article" date="2024" name="Nat. Commun.">
        <title>Phylogenomics reveals the evolutionary origins of lichenization in chlorophyte algae.</title>
        <authorList>
            <person name="Puginier C."/>
            <person name="Libourel C."/>
            <person name="Otte J."/>
            <person name="Skaloud P."/>
            <person name="Haon M."/>
            <person name="Grisel S."/>
            <person name="Petersen M."/>
            <person name="Berrin J.G."/>
            <person name="Delaux P.M."/>
            <person name="Dal Grande F."/>
            <person name="Keller J."/>
        </authorList>
    </citation>
    <scope>NUCLEOTIDE SEQUENCE [LARGE SCALE GENOMIC DNA]</scope>
    <source>
        <strain evidence="2 3">SAG 2036</strain>
    </source>
</reference>
<evidence type="ECO:0000313" key="2">
    <source>
        <dbReference type="EMBL" id="KAK9797830.1"/>
    </source>
</evidence>
<feature type="region of interest" description="Disordered" evidence="1">
    <location>
        <begin position="50"/>
        <end position="91"/>
    </location>
</feature>
<keyword evidence="3" id="KW-1185">Reference proteome</keyword>
<sequence length="91" mass="9762">MELLNLSEASVHESGYHVSKTWLEGQEVGEGGQDCGGLLCAGGHLLSPRQAAAQSFRPPRQAGRDPSPRVAPHHPPVVQQAQERTLATRES</sequence>
<comment type="caution">
    <text evidence="2">The sequence shown here is derived from an EMBL/GenBank/DDBJ whole genome shotgun (WGS) entry which is preliminary data.</text>
</comment>
<organism evidence="2 3">
    <name type="scientific">Symbiochloris irregularis</name>
    <dbReference type="NCBI Taxonomy" id="706552"/>
    <lineage>
        <taxon>Eukaryota</taxon>
        <taxon>Viridiplantae</taxon>
        <taxon>Chlorophyta</taxon>
        <taxon>core chlorophytes</taxon>
        <taxon>Trebouxiophyceae</taxon>
        <taxon>Trebouxiales</taxon>
        <taxon>Trebouxiaceae</taxon>
        <taxon>Symbiochloris</taxon>
    </lineage>
</organism>
<dbReference type="AlphaFoldDB" id="A0AAW1NSY4"/>
<proteinExistence type="predicted"/>
<dbReference type="EMBL" id="JALJOQ010000103">
    <property type="protein sequence ID" value="KAK9797830.1"/>
    <property type="molecule type" value="Genomic_DNA"/>
</dbReference>
<evidence type="ECO:0000313" key="3">
    <source>
        <dbReference type="Proteomes" id="UP001465755"/>
    </source>
</evidence>
<gene>
    <name evidence="2" type="ORF">WJX73_005301</name>
</gene>
<evidence type="ECO:0000256" key="1">
    <source>
        <dbReference type="SAM" id="MobiDB-lite"/>
    </source>
</evidence>
<name>A0AAW1NSY4_9CHLO</name>